<feature type="region of interest" description="Disordered" evidence="1">
    <location>
        <begin position="197"/>
        <end position="226"/>
    </location>
</feature>
<sequence length="226" mass="24261">MNQLVWCLSGSFRRSLRGSSTPNAQNTPYPPRVLRRTTQTHPNHPLPRSTAGAGSSRGKHDDKRANVAAGGCDWRRNIDDGNDSDDGDGFDHLACLTLALLSSCNTPCTPPSDRARDTPRKRCATPPRTWREHVAAEPGAQKAWLERGGRALPSPGRHKPLWSFQLIALRGRHGPGRTDFGLGGTPCLPAKALQGARHEASTTSTKARAWSGRGANLTVSASVPGP</sequence>
<dbReference type="EMBL" id="JAUIQD010000001">
    <property type="protein sequence ID" value="KAK3363259.1"/>
    <property type="molecule type" value="Genomic_DNA"/>
</dbReference>
<organism evidence="2 3">
    <name type="scientific">Lasiosphaeria hispida</name>
    <dbReference type="NCBI Taxonomy" id="260671"/>
    <lineage>
        <taxon>Eukaryota</taxon>
        <taxon>Fungi</taxon>
        <taxon>Dikarya</taxon>
        <taxon>Ascomycota</taxon>
        <taxon>Pezizomycotina</taxon>
        <taxon>Sordariomycetes</taxon>
        <taxon>Sordariomycetidae</taxon>
        <taxon>Sordariales</taxon>
        <taxon>Lasiosphaeriaceae</taxon>
        <taxon>Lasiosphaeria</taxon>
    </lineage>
</organism>
<feature type="compositionally biased region" description="Polar residues" evidence="1">
    <location>
        <begin position="217"/>
        <end position="226"/>
    </location>
</feature>
<proteinExistence type="predicted"/>
<name>A0AAJ0MJY8_9PEZI</name>
<reference evidence="2" key="2">
    <citation type="submission" date="2023-06" db="EMBL/GenBank/DDBJ databases">
        <authorList>
            <consortium name="Lawrence Berkeley National Laboratory"/>
            <person name="Haridas S."/>
            <person name="Hensen N."/>
            <person name="Bonometti L."/>
            <person name="Westerberg I."/>
            <person name="Brannstrom I.O."/>
            <person name="Guillou S."/>
            <person name="Cros-Aarteil S."/>
            <person name="Calhoun S."/>
            <person name="Kuo A."/>
            <person name="Mondo S."/>
            <person name="Pangilinan J."/>
            <person name="Riley R."/>
            <person name="Labutti K."/>
            <person name="Andreopoulos B."/>
            <person name="Lipzen A."/>
            <person name="Chen C."/>
            <person name="Yanf M."/>
            <person name="Daum C."/>
            <person name="Ng V."/>
            <person name="Clum A."/>
            <person name="Steindorff A."/>
            <person name="Ohm R."/>
            <person name="Martin F."/>
            <person name="Silar P."/>
            <person name="Natvig D."/>
            <person name="Lalanne C."/>
            <person name="Gautier V."/>
            <person name="Ament-Velasquez S.L."/>
            <person name="Kruys A."/>
            <person name="Hutchinson M.I."/>
            <person name="Powell A.J."/>
            <person name="Barry K."/>
            <person name="Miller A.N."/>
            <person name="Grigoriev I.V."/>
            <person name="Debuchy R."/>
            <person name="Gladieux P."/>
            <person name="Thoren M.H."/>
            <person name="Johannesson H."/>
        </authorList>
    </citation>
    <scope>NUCLEOTIDE SEQUENCE</scope>
    <source>
        <strain evidence="2">CBS 955.72</strain>
    </source>
</reference>
<evidence type="ECO:0000256" key="1">
    <source>
        <dbReference type="SAM" id="MobiDB-lite"/>
    </source>
</evidence>
<protein>
    <submittedName>
        <fullName evidence="2">Uncharacterized protein</fullName>
    </submittedName>
</protein>
<feature type="region of interest" description="Disordered" evidence="1">
    <location>
        <begin position="15"/>
        <end position="66"/>
    </location>
</feature>
<dbReference type="AlphaFoldDB" id="A0AAJ0MJY8"/>
<evidence type="ECO:0000313" key="3">
    <source>
        <dbReference type="Proteomes" id="UP001275084"/>
    </source>
</evidence>
<dbReference type="Proteomes" id="UP001275084">
    <property type="component" value="Unassembled WGS sequence"/>
</dbReference>
<evidence type="ECO:0000313" key="2">
    <source>
        <dbReference type="EMBL" id="KAK3363259.1"/>
    </source>
</evidence>
<accession>A0AAJ0MJY8</accession>
<reference evidence="2" key="1">
    <citation type="journal article" date="2023" name="Mol. Phylogenet. Evol.">
        <title>Genome-scale phylogeny and comparative genomics of the fungal order Sordariales.</title>
        <authorList>
            <person name="Hensen N."/>
            <person name="Bonometti L."/>
            <person name="Westerberg I."/>
            <person name="Brannstrom I.O."/>
            <person name="Guillou S."/>
            <person name="Cros-Aarteil S."/>
            <person name="Calhoun S."/>
            <person name="Haridas S."/>
            <person name="Kuo A."/>
            <person name="Mondo S."/>
            <person name="Pangilinan J."/>
            <person name="Riley R."/>
            <person name="LaButti K."/>
            <person name="Andreopoulos B."/>
            <person name="Lipzen A."/>
            <person name="Chen C."/>
            <person name="Yan M."/>
            <person name="Daum C."/>
            <person name="Ng V."/>
            <person name="Clum A."/>
            <person name="Steindorff A."/>
            <person name="Ohm R.A."/>
            <person name="Martin F."/>
            <person name="Silar P."/>
            <person name="Natvig D.O."/>
            <person name="Lalanne C."/>
            <person name="Gautier V."/>
            <person name="Ament-Velasquez S.L."/>
            <person name="Kruys A."/>
            <person name="Hutchinson M.I."/>
            <person name="Powell A.J."/>
            <person name="Barry K."/>
            <person name="Miller A.N."/>
            <person name="Grigoriev I.V."/>
            <person name="Debuchy R."/>
            <person name="Gladieux P."/>
            <person name="Hiltunen Thoren M."/>
            <person name="Johannesson H."/>
        </authorList>
    </citation>
    <scope>NUCLEOTIDE SEQUENCE</scope>
    <source>
        <strain evidence="2">CBS 955.72</strain>
    </source>
</reference>
<keyword evidence="3" id="KW-1185">Reference proteome</keyword>
<gene>
    <name evidence="2" type="ORF">B0T25DRAFT_34152</name>
</gene>
<comment type="caution">
    <text evidence="2">The sequence shown here is derived from an EMBL/GenBank/DDBJ whole genome shotgun (WGS) entry which is preliminary data.</text>
</comment>
<feature type="region of interest" description="Disordered" evidence="1">
    <location>
        <begin position="107"/>
        <end position="127"/>
    </location>
</feature>